<dbReference type="InterPro" id="IPR050793">
    <property type="entry name" value="CMP-NeuNAc_synthase"/>
</dbReference>
<dbReference type="InterPro" id="IPR036412">
    <property type="entry name" value="HAD-like_sf"/>
</dbReference>
<dbReference type="SFLD" id="SFLDG01136">
    <property type="entry name" value="C1.6:_Phosphoserine_Phosphatas"/>
    <property type="match status" value="1"/>
</dbReference>
<dbReference type="InterPro" id="IPR023214">
    <property type="entry name" value="HAD_sf"/>
</dbReference>
<dbReference type="Proteomes" id="UP000649799">
    <property type="component" value="Unassembled WGS sequence"/>
</dbReference>
<evidence type="ECO:0000256" key="6">
    <source>
        <dbReference type="ARBA" id="ARBA00022842"/>
    </source>
</evidence>
<gene>
    <name evidence="7" type="ORF">G9Q97_10200</name>
</gene>
<comment type="caution">
    <text evidence="7">The sequence shown here is derived from an EMBL/GenBank/DDBJ whole genome shotgun (WGS) entry which is preliminary data.</text>
</comment>
<evidence type="ECO:0000256" key="3">
    <source>
        <dbReference type="ARBA" id="ARBA00011881"/>
    </source>
</evidence>
<dbReference type="RefSeq" id="WP_166146431.1">
    <property type="nucleotide sequence ID" value="NZ_JAANYN010000003.1"/>
</dbReference>
<keyword evidence="8" id="KW-1185">Reference proteome</keyword>
<dbReference type="InterPro" id="IPR010023">
    <property type="entry name" value="KdsC_fam"/>
</dbReference>
<evidence type="ECO:0000256" key="1">
    <source>
        <dbReference type="ARBA" id="ARBA00001946"/>
    </source>
</evidence>
<comment type="subunit">
    <text evidence="3">Homotetramer.</text>
</comment>
<dbReference type="SUPFAM" id="SSF56784">
    <property type="entry name" value="HAD-like"/>
    <property type="match status" value="1"/>
</dbReference>
<comment type="cofactor">
    <cofactor evidence="1">
        <name>Mg(2+)</name>
        <dbReference type="ChEBI" id="CHEBI:18420"/>
    </cofactor>
</comment>
<accession>A0ABX0H9Y5</accession>
<organism evidence="7 8">
    <name type="scientific">Cyclobacterium plantarum</name>
    <dbReference type="NCBI Taxonomy" id="2716263"/>
    <lineage>
        <taxon>Bacteria</taxon>
        <taxon>Pseudomonadati</taxon>
        <taxon>Bacteroidota</taxon>
        <taxon>Cytophagia</taxon>
        <taxon>Cytophagales</taxon>
        <taxon>Cyclobacteriaceae</taxon>
        <taxon>Cyclobacterium</taxon>
    </lineage>
</organism>
<evidence type="ECO:0000256" key="5">
    <source>
        <dbReference type="ARBA" id="ARBA00022801"/>
    </source>
</evidence>
<evidence type="ECO:0000256" key="4">
    <source>
        <dbReference type="ARBA" id="ARBA00022723"/>
    </source>
</evidence>
<comment type="similarity">
    <text evidence="2">Belongs to the KdsC family.</text>
</comment>
<keyword evidence="6" id="KW-0460">Magnesium</keyword>
<dbReference type="SFLD" id="SFLDG01138">
    <property type="entry name" value="C1.6.2:_Deoxy-d-mannose-octulo"/>
    <property type="match status" value="1"/>
</dbReference>
<dbReference type="PIRSF" id="PIRSF006118">
    <property type="entry name" value="KDO8-P_Ptase"/>
    <property type="match status" value="1"/>
</dbReference>
<reference evidence="7 8" key="1">
    <citation type="submission" date="2020-03" db="EMBL/GenBank/DDBJ databases">
        <title>Cyclobacterium plantarum sp. nov., a marine bacterium isolated from a coastal-marine wetland.</title>
        <authorList>
            <person name="Sanchez-Porro C."/>
            <person name="Ventosa A."/>
            <person name="Amoozegar M."/>
        </authorList>
    </citation>
    <scope>NUCLEOTIDE SEQUENCE [LARGE SCALE GENOMIC DNA]</scope>
    <source>
        <strain evidence="7 8">GBPx2</strain>
    </source>
</reference>
<dbReference type="Pfam" id="PF08282">
    <property type="entry name" value="Hydrolase_3"/>
    <property type="match status" value="1"/>
</dbReference>
<sequence length="176" mass="19324">MDHFKHIPGTLLQKAMLIKLLVSDLDGVLTDGGIILDDNGMEYKKFQVKDGQIIAYLKLSGIQTGILSGRNVKVSQVRCEQMKVDFHFHGVRDKWATLKEIIEKKGISTSEVAYIGDDLIDLELLGKVGLSAAPADAMAYIRDKVDYVTLTKGGKGAFRELADIILYAQGGLKISI</sequence>
<evidence type="ECO:0000256" key="2">
    <source>
        <dbReference type="ARBA" id="ARBA00005893"/>
    </source>
</evidence>
<dbReference type="Gene3D" id="3.40.50.1000">
    <property type="entry name" value="HAD superfamily/HAD-like"/>
    <property type="match status" value="1"/>
</dbReference>
<dbReference type="GO" id="GO:0016787">
    <property type="term" value="F:hydrolase activity"/>
    <property type="evidence" value="ECO:0007669"/>
    <property type="project" value="UniProtKB-KW"/>
</dbReference>
<dbReference type="PANTHER" id="PTHR21485">
    <property type="entry name" value="HAD SUPERFAMILY MEMBERS CMAS AND KDSC"/>
    <property type="match status" value="1"/>
</dbReference>
<dbReference type="SFLD" id="SFLDS00003">
    <property type="entry name" value="Haloacid_Dehalogenase"/>
    <property type="match status" value="1"/>
</dbReference>
<evidence type="ECO:0000313" key="7">
    <source>
        <dbReference type="EMBL" id="NHE57183.1"/>
    </source>
</evidence>
<dbReference type="NCBIfam" id="TIGR01670">
    <property type="entry name" value="KdsC-phosphatas"/>
    <property type="match status" value="1"/>
</dbReference>
<dbReference type="PANTHER" id="PTHR21485:SF3">
    <property type="entry name" value="N-ACYLNEURAMINATE CYTIDYLYLTRANSFERASE"/>
    <property type="match status" value="1"/>
</dbReference>
<proteinExistence type="inferred from homology"/>
<evidence type="ECO:0000313" key="8">
    <source>
        <dbReference type="Proteomes" id="UP000649799"/>
    </source>
</evidence>
<name>A0ABX0H9Y5_9BACT</name>
<keyword evidence="5 7" id="KW-0378">Hydrolase</keyword>
<protein>
    <submittedName>
        <fullName evidence="7">HAD hydrolase family protein</fullName>
    </submittedName>
</protein>
<keyword evidence="4" id="KW-0479">Metal-binding</keyword>
<dbReference type="EMBL" id="JAANYN010000003">
    <property type="protein sequence ID" value="NHE57183.1"/>
    <property type="molecule type" value="Genomic_DNA"/>
</dbReference>